<evidence type="ECO:0000256" key="13">
    <source>
        <dbReference type="ARBA" id="ARBA00047527"/>
    </source>
</evidence>
<keyword evidence="7" id="KW-0573">Peptidoglycan synthesis</keyword>
<dbReference type="InterPro" id="IPR001986">
    <property type="entry name" value="Enolpyruvate_Tfrase_dom"/>
</dbReference>
<dbReference type="Gene3D" id="3.65.10.10">
    <property type="entry name" value="Enolpyruvate transferase domain"/>
    <property type="match status" value="2"/>
</dbReference>
<evidence type="ECO:0000256" key="6">
    <source>
        <dbReference type="ARBA" id="ARBA00022960"/>
    </source>
</evidence>
<keyword evidence="5 16" id="KW-0808">Transferase</keyword>
<dbReference type="NCBIfam" id="NF006873">
    <property type="entry name" value="PRK09369.1"/>
    <property type="match status" value="1"/>
</dbReference>
<dbReference type="EC" id="2.5.1.7" evidence="11 14"/>
<dbReference type="GO" id="GO:0005737">
    <property type="term" value="C:cytoplasm"/>
    <property type="evidence" value="ECO:0007669"/>
    <property type="project" value="UniProtKB-SubCell"/>
</dbReference>
<evidence type="ECO:0000256" key="4">
    <source>
        <dbReference type="ARBA" id="ARBA00022618"/>
    </source>
</evidence>
<accession>A0A4R3MJS4</accession>
<evidence type="ECO:0000256" key="9">
    <source>
        <dbReference type="ARBA" id="ARBA00023316"/>
    </source>
</evidence>
<reference evidence="16 17" key="1">
    <citation type="submission" date="2019-03" db="EMBL/GenBank/DDBJ databases">
        <title>Genomic Encyclopedia of Type Strains, Phase IV (KMG-IV): sequencing the most valuable type-strain genomes for metagenomic binning, comparative biology and taxonomic classification.</title>
        <authorList>
            <person name="Goeker M."/>
        </authorList>
    </citation>
    <scope>NUCLEOTIDE SEQUENCE [LARGE SCALE GENOMIC DNA]</scope>
    <source>
        <strain evidence="16 17">DSM 24629</strain>
    </source>
</reference>
<evidence type="ECO:0000256" key="7">
    <source>
        <dbReference type="ARBA" id="ARBA00022984"/>
    </source>
</evidence>
<evidence type="ECO:0000256" key="10">
    <source>
        <dbReference type="ARBA" id="ARBA00038367"/>
    </source>
</evidence>
<dbReference type="GO" id="GO:0008760">
    <property type="term" value="F:UDP-N-acetylglucosamine 1-carboxyvinyltransferase activity"/>
    <property type="evidence" value="ECO:0007669"/>
    <property type="project" value="UniProtKB-UniRule"/>
</dbReference>
<comment type="similarity">
    <text evidence="10">Belongs to the EPSP synthase family. MurA subfamily.</text>
</comment>
<keyword evidence="4" id="KW-0132">Cell division</keyword>
<protein>
    <recommendedName>
        <fullName evidence="12 14">UDP-N-acetylglucosamine 1-carboxyvinyltransferase</fullName>
        <ecNumber evidence="11 14">2.5.1.7</ecNumber>
    </recommendedName>
</protein>
<proteinExistence type="inferred from homology"/>
<dbReference type="RefSeq" id="WP_132253651.1">
    <property type="nucleotide sequence ID" value="NZ_SMAL01000011.1"/>
</dbReference>
<feature type="domain" description="Enolpyruvate transferase" evidence="15">
    <location>
        <begin position="11"/>
        <end position="404"/>
    </location>
</feature>
<keyword evidence="6" id="KW-0133">Cell shape</keyword>
<evidence type="ECO:0000313" key="16">
    <source>
        <dbReference type="EMBL" id="TCT12851.1"/>
    </source>
</evidence>
<dbReference type="InterPro" id="IPR036968">
    <property type="entry name" value="Enolpyruvate_Tfrase_sf"/>
</dbReference>
<comment type="catalytic activity">
    <reaction evidence="13">
        <text>phosphoenolpyruvate + UDP-N-acetyl-alpha-D-glucosamine = UDP-N-acetyl-3-O-(1-carboxyvinyl)-alpha-D-glucosamine + phosphate</text>
        <dbReference type="Rhea" id="RHEA:18681"/>
        <dbReference type="ChEBI" id="CHEBI:43474"/>
        <dbReference type="ChEBI" id="CHEBI:57705"/>
        <dbReference type="ChEBI" id="CHEBI:58702"/>
        <dbReference type="ChEBI" id="CHEBI:68483"/>
        <dbReference type="EC" id="2.5.1.7"/>
    </reaction>
</comment>
<keyword evidence="8" id="KW-0131">Cell cycle</keyword>
<keyword evidence="17" id="KW-1185">Reference proteome</keyword>
<dbReference type="PANTHER" id="PTHR43783:SF1">
    <property type="entry name" value="UDP-N-ACETYLGLUCOSAMINE 1-CARBOXYVINYLTRANSFERASE"/>
    <property type="match status" value="1"/>
</dbReference>
<dbReference type="InterPro" id="IPR050068">
    <property type="entry name" value="MurA_subfamily"/>
</dbReference>
<dbReference type="OrthoDB" id="9803760at2"/>
<comment type="caution">
    <text evidence="16">The sequence shown here is derived from an EMBL/GenBank/DDBJ whole genome shotgun (WGS) entry which is preliminary data.</text>
</comment>
<evidence type="ECO:0000256" key="8">
    <source>
        <dbReference type="ARBA" id="ARBA00023306"/>
    </source>
</evidence>
<dbReference type="GO" id="GO:0009252">
    <property type="term" value="P:peptidoglycan biosynthetic process"/>
    <property type="evidence" value="ECO:0007669"/>
    <property type="project" value="UniProtKB-UniRule"/>
</dbReference>
<dbReference type="GO" id="GO:0019277">
    <property type="term" value="P:UDP-N-acetylgalactosamine biosynthetic process"/>
    <property type="evidence" value="ECO:0007669"/>
    <property type="project" value="InterPro"/>
</dbReference>
<dbReference type="CDD" id="cd01555">
    <property type="entry name" value="UdpNAET"/>
    <property type="match status" value="1"/>
</dbReference>
<dbReference type="PANTHER" id="PTHR43783">
    <property type="entry name" value="UDP-N-ACETYLGLUCOSAMINE 1-CARBOXYVINYLTRANSFERASE"/>
    <property type="match status" value="1"/>
</dbReference>
<dbReference type="Proteomes" id="UP000294902">
    <property type="component" value="Unassembled WGS sequence"/>
</dbReference>
<dbReference type="AlphaFoldDB" id="A0A4R3MJS4"/>
<name>A0A4R3MJS4_9FIRM</name>
<dbReference type="InterPro" id="IPR013792">
    <property type="entry name" value="RNA3'P_cycl/enolpyr_Trfase_a/b"/>
</dbReference>
<comment type="pathway">
    <text evidence="2">Cell wall biogenesis; peptidoglycan biosynthesis.</text>
</comment>
<comment type="subcellular location">
    <subcellularLocation>
        <location evidence="1">Cytoplasm</location>
    </subcellularLocation>
</comment>
<evidence type="ECO:0000256" key="2">
    <source>
        <dbReference type="ARBA" id="ARBA00004752"/>
    </source>
</evidence>
<sequence>MSQRELLVERSTLKGKIKLSGAKNSALRLQAASILTDEELIISNFPNGLSDVKIHNEMLESLGKKIDAVGDTLIISGGINSSELIWNKRSIRNTLLIWGALLARKGFSKVPLPGGCKIGERKYDLHQMVLESLGARVWVEDDYLCAESNGRLKGADIHLPLRSTGATENAILSSSLAIGKTTIWNPHIRPEILDLIDMLNKMGANIEVRGNESIVVYGVEKLHTATHKVIPDNMEALTFLVAAAITDGDVEILDFPSMHLEIPLIFLKSSGLNIYEGQSSVIIKGSTSYPLEISTGPYPGINSDMQPLLAVYSSQAKGMSKIVDLRFPDRFGYAAQLKKMGVDTNVENNLLVIKGGNSLTGADVFADDLRAGAALLLAGLVSDGITRISNAEQIERGYENFIEKFQSLGAKIKWSNYNN</sequence>
<evidence type="ECO:0000256" key="5">
    <source>
        <dbReference type="ARBA" id="ARBA00022679"/>
    </source>
</evidence>
<keyword evidence="3" id="KW-0963">Cytoplasm</keyword>
<evidence type="ECO:0000256" key="11">
    <source>
        <dbReference type="ARBA" id="ARBA00039108"/>
    </source>
</evidence>
<evidence type="ECO:0000256" key="3">
    <source>
        <dbReference type="ARBA" id="ARBA00022490"/>
    </source>
</evidence>
<evidence type="ECO:0000313" key="17">
    <source>
        <dbReference type="Proteomes" id="UP000294902"/>
    </source>
</evidence>
<dbReference type="Pfam" id="PF00275">
    <property type="entry name" value="EPSP_synthase"/>
    <property type="match status" value="1"/>
</dbReference>
<organism evidence="16 17">
    <name type="scientific">Natranaerovirga pectinivora</name>
    <dbReference type="NCBI Taxonomy" id="682400"/>
    <lineage>
        <taxon>Bacteria</taxon>
        <taxon>Bacillati</taxon>
        <taxon>Bacillota</taxon>
        <taxon>Clostridia</taxon>
        <taxon>Lachnospirales</taxon>
        <taxon>Natranaerovirgaceae</taxon>
        <taxon>Natranaerovirga</taxon>
    </lineage>
</organism>
<dbReference type="SUPFAM" id="SSF55205">
    <property type="entry name" value="EPT/RTPC-like"/>
    <property type="match status" value="1"/>
</dbReference>
<dbReference type="GO" id="GO:0051301">
    <property type="term" value="P:cell division"/>
    <property type="evidence" value="ECO:0007669"/>
    <property type="project" value="UniProtKB-KW"/>
</dbReference>
<evidence type="ECO:0000256" key="12">
    <source>
        <dbReference type="ARBA" id="ARBA00039754"/>
    </source>
</evidence>
<keyword evidence="9" id="KW-0961">Cell wall biogenesis/degradation</keyword>
<dbReference type="NCBIfam" id="TIGR01072">
    <property type="entry name" value="murA"/>
    <property type="match status" value="1"/>
</dbReference>
<dbReference type="GO" id="GO:0008360">
    <property type="term" value="P:regulation of cell shape"/>
    <property type="evidence" value="ECO:0007669"/>
    <property type="project" value="UniProtKB-KW"/>
</dbReference>
<gene>
    <name evidence="16" type="ORF">EDC18_11122</name>
</gene>
<dbReference type="InterPro" id="IPR005750">
    <property type="entry name" value="UDP_GlcNAc_COvinyl_MurA"/>
</dbReference>
<evidence type="ECO:0000256" key="14">
    <source>
        <dbReference type="NCBIfam" id="TIGR01072"/>
    </source>
</evidence>
<evidence type="ECO:0000259" key="15">
    <source>
        <dbReference type="Pfam" id="PF00275"/>
    </source>
</evidence>
<evidence type="ECO:0000256" key="1">
    <source>
        <dbReference type="ARBA" id="ARBA00004496"/>
    </source>
</evidence>
<dbReference type="EMBL" id="SMAL01000011">
    <property type="protein sequence ID" value="TCT12851.1"/>
    <property type="molecule type" value="Genomic_DNA"/>
</dbReference>
<dbReference type="GO" id="GO:0071555">
    <property type="term" value="P:cell wall organization"/>
    <property type="evidence" value="ECO:0007669"/>
    <property type="project" value="UniProtKB-KW"/>
</dbReference>